<dbReference type="GO" id="GO:0006508">
    <property type="term" value="P:proteolysis"/>
    <property type="evidence" value="ECO:0007669"/>
    <property type="project" value="InterPro"/>
</dbReference>
<comment type="similarity">
    <text evidence="1">Belongs to the peptidase S14 family.</text>
</comment>
<dbReference type="InterPro" id="IPR001907">
    <property type="entry name" value="ClpP"/>
</dbReference>
<gene>
    <name evidence="3" type="ORF">LCGC14_1521270</name>
</gene>
<comment type="caution">
    <text evidence="3">The sequence shown here is derived from an EMBL/GenBank/DDBJ whole genome shotgun (WGS) entry which is preliminary data.</text>
</comment>
<feature type="compositionally biased region" description="Basic residues" evidence="2">
    <location>
        <begin position="183"/>
        <end position="202"/>
    </location>
</feature>
<dbReference type="InterPro" id="IPR023562">
    <property type="entry name" value="ClpP/TepA"/>
</dbReference>
<dbReference type="GO" id="GO:0004252">
    <property type="term" value="F:serine-type endopeptidase activity"/>
    <property type="evidence" value="ECO:0007669"/>
    <property type="project" value="InterPro"/>
</dbReference>
<name>A0A0F9IYJ5_9ZZZZ</name>
<dbReference type="Gene3D" id="3.90.226.10">
    <property type="entry name" value="2-enoyl-CoA Hydratase, Chain A, domain 1"/>
    <property type="match status" value="1"/>
</dbReference>
<evidence type="ECO:0000313" key="3">
    <source>
        <dbReference type="EMBL" id="KKM62474.1"/>
    </source>
</evidence>
<protein>
    <recommendedName>
        <fullName evidence="4">ATP-dependent Clp protease proteolytic subunit</fullName>
    </recommendedName>
</protein>
<proteinExistence type="inferred from homology"/>
<dbReference type="CDD" id="cd07016">
    <property type="entry name" value="S14_ClpP_1"/>
    <property type="match status" value="1"/>
</dbReference>
<dbReference type="EMBL" id="LAZR01011287">
    <property type="protein sequence ID" value="KKM62474.1"/>
    <property type="molecule type" value="Genomic_DNA"/>
</dbReference>
<dbReference type="SUPFAM" id="SSF52096">
    <property type="entry name" value="ClpP/crotonase"/>
    <property type="match status" value="1"/>
</dbReference>
<sequence length="202" mass="23242">NYCQLNEEKKEKLPYSFYETTITNRILTFYISDTIEDPLKYTDMIHKINTAQTGDIVYIHLNTPGGYMSTGVQIINAMQSTPAHVVTVLAARAYSMGTFIFLASDEYLLHDDSRMMFHNFSGETGGKGHEMASMVESTVSWFTKLLKKYCSPFLTDDEINRIIKGEDIWMDADEIRKRLTKIDKKKKPDKKKKSKKKLKQAS</sequence>
<evidence type="ECO:0000256" key="2">
    <source>
        <dbReference type="SAM" id="MobiDB-lite"/>
    </source>
</evidence>
<dbReference type="AlphaFoldDB" id="A0A0F9IYJ5"/>
<evidence type="ECO:0008006" key="4">
    <source>
        <dbReference type="Google" id="ProtNLM"/>
    </source>
</evidence>
<accession>A0A0F9IYJ5</accession>
<evidence type="ECO:0000256" key="1">
    <source>
        <dbReference type="ARBA" id="ARBA00007039"/>
    </source>
</evidence>
<feature type="non-terminal residue" evidence="3">
    <location>
        <position position="1"/>
    </location>
</feature>
<dbReference type="PRINTS" id="PR00127">
    <property type="entry name" value="CLPPROTEASEP"/>
</dbReference>
<organism evidence="3">
    <name type="scientific">marine sediment metagenome</name>
    <dbReference type="NCBI Taxonomy" id="412755"/>
    <lineage>
        <taxon>unclassified sequences</taxon>
        <taxon>metagenomes</taxon>
        <taxon>ecological metagenomes</taxon>
    </lineage>
</organism>
<dbReference type="Pfam" id="PF00574">
    <property type="entry name" value="CLP_protease"/>
    <property type="match status" value="1"/>
</dbReference>
<dbReference type="InterPro" id="IPR029045">
    <property type="entry name" value="ClpP/crotonase-like_dom_sf"/>
</dbReference>
<dbReference type="GO" id="GO:0004176">
    <property type="term" value="F:ATP-dependent peptidase activity"/>
    <property type="evidence" value="ECO:0007669"/>
    <property type="project" value="InterPro"/>
</dbReference>
<reference evidence="3" key="1">
    <citation type="journal article" date="2015" name="Nature">
        <title>Complex archaea that bridge the gap between prokaryotes and eukaryotes.</title>
        <authorList>
            <person name="Spang A."/>
            <person name="Saw J.H."/>
            <person name="Jorgensen S.L."/>
            <person name="Zaremba-Niedzwiedzka K."/>
            <person name="Martijn J."/>
            <person name="Lind A.E."/>
            <person name="van Eijk R."/>
            <person name="Schleper C."/>
            <person name="Guy L."/>
            <person name="Ettema T.J."/>
        </authorList>
    </citation>
    <scope>NUCLEOTIDE SEQUENCE</scope>
</reference>
<feature type="region of interest" description="Disordered" evidence="2">
    <location>
        <begin position="182"/>
        <end position="202"/>
    </location>
</feature>